<keyword evidence="7 10" id="KW-0378">Hydrolase</keyword>
<feature type="transmembrane region" description="Helical" evidence="9">
    <location>
        <begin position="322"/>
        <end position="347"/>
    </location>
</feature>
<accession>A0A0G2EBF5</accession>
<dbReference type="GO" id="GO:0033204">
    <property type="term" value="F:ribonuclease P RNA binding"/>
    <property type="evidence" value="ECO:0007669"/>
    <property type="project" value="InterPro"/>
</dbReference>
<dbReference type="GO" id="GO:0004519">
    <property type="term" value="F:endonuclease activity"/>
    <property type="evidence" value="ECO:0007669"/>
    <property type="project" value="UniProtKB-KW"/>
</dbReference>
<dbReference type="InterPro" id="IPR023534">
    <property type="entry name" value="Rof/RNase_P-like"/>
</dbReference>
<keyword evidence="9" id="KW-0472">Membrane</keyword>
<proteinExistence type="inferred from homology"/>
<evidence type="ECO:0000256" key="4">
    <source>
        <dbReference type="ARBA" id="ARBA00022694"/>
    </source>
</evidence>
<sequence>MHGFFDVIIGSALGAGLALIQCIYGEAFDLYVQHGTFIEVLIVIISILVLVRVHPEPADDCPCFDDSVAFAGVVIGVEAGCWHFGNTQYGTSDPFPATVPFDLVKIGWTRTILRIVLGVVVIFAWREVMKPTLLRGLPPLFRVIEKHGLSLPRKFFLESSKYTQVPRLLKDDNVIPSMSEIPTFLSNIRHPRRRAVSVGPQSEADAYETLAYREKRRKDSLSSPSPASQPTQGTSNYFSGQSTGANLGHKADGHLKPSKLDLYEGMMGTGFESPAATPTLTEPQSPVEGSTEEIERTVEEKEMFSRVQRPRVRYDVEVVTKLIVYSGIAWLAVEVSPVVLLFSQALFKAESNEMSTPKSSDTANIPDHPAYSLLARAHDLETASKLYIEKVKQRPLLLHPTKSGTQAAGATSSTDARNQRRLSRLRKKEHFLAKQKPRPLSAKEKRALGIYDIPKEERKYEIYERVHELWVDYMWEILGLKRQTNQQQQRGNMNANPNVDITVAGHGTFLATADYHGAEIEVVRSNCVGRVGAKGIVVRDTKFTFVIITRRNELKTIPKDRNVFRIEIPVPSRENQEGRKSPRANGQEPLRFEIHGEQFQYRPADRANKKFKWQSLENY</sequence>
<dbReference type="Proteomes" id="UP000053317">
    <property type="component" value="Unassembled WGS sequence"/>
</dbReference>
<feature type="transmembrane region" description="Helical" evidence="9">
    <location>
        <begin position="105"/>
        <end position="125"/>
    </location>
</feature>
<dbReference type="AlphaFoldDB" id="A0A0G2EBF5"/>
<dbReference type="InterPro" id="IPR023538">
    <property type="entry name" value="RNP1"/>
</dbReference>
<keyword evidence="6" id="KW-0255">Endonuclease</keyword>
<keyword evidence="5" id="KW-0540">Nuclease</keyword>
<protein>
    <submittedName>
        <fullName evidence="10">Putative sphingosine-1-phosphate phosphohydrolase</fullName>
    </submittedName>
</protein>
<feature type="region of interest" description="Disordered" evidence="8">
    <location>
        <begin position="215"/>
        <end position="253"/>
    </location>
</feature>
<feature type="transmembrane region" description="Helical" evidence="9">
    <location>
        <begin position="7"/>
        <end position="24"/>
    </location>
</feature>
<dbReference type="PANTHER" id="PTHR13348:SF0">
    <property type="entry name" value="RIBONUCLEASE P PROTEIN SUBUNIT P29"/>
    <property type="match status" value="1"/>
</dbReference>
<dbReference type="FunFam" id="2.30.30.210:FF:000005">
    <property type="entry name" value="Ribonuclease P protein subunit"/>
    <property type="match status" value="1"/>
</dbReference>
<comment type="caution">
    <text evidence="10">The sequence shown here is derived from an EMBL/GenBank/DDBJ whole genome shotgun (WGS) entry which is preliminary data.</text>
</comment>
<keyword evidence="3" id="KW-0963">Cytoplasm</keyword>
<dbReference type="InterPro" id="IPR016848">
    <property type="entry name" value="RNase_P/MRP_Rpp29-subunit"/>
</dbReference>
<feature type="transmembrane region" description="Helical" evidence="9">
    <location>
        <begin position="63"/>
        <end position="85"/>
    </location>
</feature>
<organism evidence="10 11">
    <name type="scientific">Phaeomoniella chlamydospora</name>
    <name type="common">Phaeoacremonium chlamydosporum</name>
    <dbReference type="NCBI Taxonomy" id="158046"/>
    <lineage>
        <taxon>Eukaryota</taxon>
        <taxon>Fungi</taxon>
        <taxon>Dikarya</taxon>
        <taxon>Ascomycota</taxon>
        <taxon>Pezizomycotina</taxon>
        <taxon>Eurotiomycetes</taxon>
        <taxon>Chaetothyriomycetidae</taxon>
        <taxon>Phaeomoniellales</taxon>
        <taxon>Phaeomoniellaceae</taxon>
        <taxon>Phaeomoniella</taxon>
    </lineage>
</organism>
<reference evidence="10 11" key="2">
    <citation type="submission" date="2015-05" db="EMBL/GenBank/DDBJ databases">
        <authorList>
            <person name="Morales-Cruz A."/>
            <person name="Amrine K.C."/>
            <person name="Cantu D."/>
        </authorList>
    </citation>
    <scope>NUCLEOTIDE SEQUENCE [LARGE SCALE GENOMIC DNA]</scope>
    <source>
        <strain evidence="10">UCRPC4</strain>
    </source>
</reference>
<dbReference type="SUPFAM" id="SSF101744">
    <property type="entry name" value="Rof/RNase P subunit-like"/>
    <property type="match status" value="1"/>
</dbReference>
<feature type="region of interest" description="Disordered" evidence="8">
    <location>
        <begin position="399"/>
        <end position="426"/>
    </location>
</feature>
<comment type="similarity">
    <text evidence="2">Belongs to the eukaryotic/archaeal RNase P protein component 1 family.</text>
</comment>
<name>A0A0G2EBF5_PHACM</name>
<dbReference type="InterPro" id="IPR036980">
    <property type="entry name" value="RNase_P/MRP_Rpp29_sf"/>
</dbReference>
<evidence type="ECO:0000256" key="6">
    <source>
        <dbReference type="ARBA" id="ARBA00022759"/>
    </source>
</evidence>
<evidence type="ECO:0000256" key="7">
    <source>
        <dbReference type="ARBA" id="ARBA00022801"/>
    </source>
</evidence>
<dbReference type="SMART" id="SM00538">
    <property type="entry name" value="POP4"/>
    <property type="match status" value="1"/>
</dbReference>
<comment type="subcellular location">
    <subcellularLocation>
        <location evidence="1">Nucleus</location>
    </subcellularLocation>
</comment>
<dbReference type="GO" id="GO:0016787">
    <property type="term" value="F:hydrolase activity"/>
    <property type="evidence" value="ECO:0007669"/>
    <property type="project" value="UniProtKB-KW"/>
</dbReference>
<evidence type="ECO:0000256" key="3">
    <source>
        <dbReference type="ARBA" id="ARBA00022490"/>
    </source>
</evidence>
<dbReference type="EMBL" id="LCWF01000098">
    <property type="protein sequence ID" value="KKY20297.1"/>
    <property type="molecule type" value="Genomic_DNA"/>
</dbReference>
<keyword evidence="4" id="KW-0819">tRNA processing</keyword>
<dbReference type="GO" id="GO:0030677">
    <property type="term" value="C:ribonuclease P complex"/>
    <property type="evidence" value="ECO:0007669"/>
    <property type="project" value="InterPro"/>
</dbReference>
<evidence type="ECO:0000256" key="9">
    <source>
        <dbReference type="SAM" id="Phobius"/>
    </source>
</evidence>
<dbReference type="HAMAP" id="MF_00754">
    <property type="entry name" value="RNase_P_1"/>
    <property type="match status" value="1"/>
</dbReference>
<reference evidence="10 11" key="1">
    <citation type="submission" date="2015-05" db="EMBL/GenBank/DDBJ databases">
        <title>Distinctive expansion of gene families associated with plant cell wall degradation and secondary metabolism in the genomes of grapevine trunk pathogens.</title>
        <authorList>
            <person name="Lawrence D.P."/>
            <person name="Travadon R."/>
            <person name="Rolshausen P.E."/>
            <person name="Baumgartner K."/>
        </authorList>
    </citation>
    <scope>NUCLEOTIDE SEQUENCE [LARGE SCALE GENOMIC DNA]</scope>
    <source>
        <strain evidence="10">UCRPC4</strain>
    </source>
</reference>
<feature type="compositionally biased region" description="Polar residues" evidence="8">
    <location>
        <begin position="402"/>
        <end position="416"/>
    </location>
</feature>
<evidence type="ECO:0000256" key="8">
    <source>
        <dbReference type="SAM" id="MobiDB-lite"/>
    </source>
</evidence>
<feature type="transmembrane region" description="Helical" evidence="9">
    <location>
        <begin position="30"/>
        <end position="51"/>
    </location>
</feature>
<evidence type="ECO:0000313" key="10">
    <source>
        <dbReference type="EMBL" id="KKY20297.1"/>
    </source>
</evidence>
<dbReference type="GO" id="GO:0005634">
    <property type="term" value="C:nucleus"/>
    <property type="evidence" value="ECO:0007669"/>
    <property type="project" value="UniProtKB-SubCell"/>
</dbReference>
<dbReference type="PANTHER" id="PTHR13348">
    <property type="entry name" value="RIBONUCLEASE P SUBUNIT P29"/>
    <property type="match status" value="1"/>
</dbReference>
<evidence type="ECO:0000256" key="1">
    <source>
        <dbReference type="ARBA" id="ARBA00004123"/>
    </source>
</evidence>
<keyword evidence="9" id="KW-1133">Transmembrane helix</keyword>
<evidence type="ECO:0000256" key="5">
    <source>
        <dbReference type="ARBA" id="ARBA00022722"/>
    </source>
</evidence>
<dbReference type="Gene3D" id="2.30.30.210">
    <property type="entry name" value="Ribonuclease P/MRP, subunit p29"/>
    <property type="match status" value="1"/>
</dbReference>
<keyword evidence="11" id="KW-1185">Reference proteome</keyword>
<dbReference type="GO" id="GO:0006364">
    <property type="term" value="P:rRNA processing"/>
    <property type="evidence" value="ECO:0007669"/>
    <property type="project" value="TreeGrafter"/>
</dbReference>
<dbReference type="GO" id="GO:0001682">
    <property type="term" value="P:tRNA 5'-leader removal"/>
    <property type="evidence" value="ECO:0007669"/>
    <property type="project" value="InterPro"/>
</dbReference>
<evidence type="ECO:0000256" key="2">
    <source>
        <dbReference type="ARBA" id="ARBA00006181"/>
    </source>
</evidence>
<gene>
    <name evidence="10" type="ORF">UCRPC4_g04187</name>
</gene>
<dbReference type="OrthoDB" id="301434at2759"/>
<feature type="region of interest" description="Disordered" evidence="8">
    <location>
        <begin position="272"/>
        <end position="296"/>
    </location>
</feature>
<dbReference type="Pfam" id="PF01868">
    <property type="entry name" value="RNase_P-MRP_p29"/>
    <property type="match status" value="1"/>
</dbReference>
<evidence type="ECO:0000313" key="11">
    <source>
        <dbReference type="Proteomes" id="UP000053317"/>
    </source>
</evidence>
<keyword evidence="9" id="KW-0812">Transmembrane</keyword>
<feature type="compositionally biased region" description="Polar residues" evidence="8">
    <location>
        <begin position="221"/>
        <end position="245"/>
    </location>
</feature>
<dbReference type="InterPro" id="IPR002730">
    <property type="entry name" value="Rpp29/RNP1"/>
</dbReference>
<dbReference type="GO" id="GO:0000172">
    <property type="term" value="C:ribonuclease MRP complex"/>
    <property type="evidence" value="ECO:0007669"/>
    <property type="project" value="InterPro"/>
</dbReference>